<protein>
    <submittedName>
        <fullName evidence="2">Uncharacterized protein</fullName>
    </submittedName>
</protein>
<accession>A0ABS2KJM4</accession>
<comment type="caution">
    <text evidence="2">The sequence shown here is derived from an EMBL/GenBank/DDBJ whole genome shotgun (WGS) entry which is preliminary data.</text>
</comment>
<gene>
    <name evidence="2" type="ORF">ISS99_17265</name>
</gene>
<dbReference type="RefSeq" id="WP_204632869.1">
    <property type="nucleotide sequence ID" value="NZ_BSOC01000005.1"/>
</dbReference>
<keyword evidence="3" id="KW-1185">Reference proteome</keyword>
<evidence type="ECO:0000256" key="1">
    <source>
        <dbReference type="SAM" id="SignalP"/>
    </source>
</evidence>
<evidence type="ECO:0000313" key="3">
    <source>
        <dbReference type="Proteomes" id="UP001430193"/>
    </source>
</evidence>
<keyword evidence="1" id="KW-0732">Signal</keyword>
<feature type="chain" id="PRO_5045874369" evidence="1">
    <location>
        <begin position="24"/>
        <end position="190"/>
    </location>
</feature>
<organism evidence="2 3">
    <name type="scientific">Dyella mobilis</name>
    <dbReference type="NCBI Taxonomy" id="1849582"/>
    <lineage>
        <taxon>Bacteria</taxon>
        <taxon>Pseudomonadati</taxon>
        <taxon>Pseudomonadota</taxon>
        <taxon>Gammaproteobacteria</taxon>
        <taxon>Lysobacterales</taxon>
        <taxon>Rhodanobacteraceae</taxon>
        <taxon>Dyella</taxon>
    </lineage>
</organism>
<dbReference type="Proteomes" id="UP001430193">
    <property type="component" value="Unassembled WGS sequence"/>
</dbReference>
<dbReference type="EMBL" id="JADIKF010000040">
    <property type="protein sequence ID" value="MBM7131279.1"/>
    <property type="molecule type" value="Genomic_DNA"/>
</dbReference>
<sequence>MRRHTFSSIAITLMLGWSATGWASDAITVFGITLHQPLQTTECLKRQDDYLSDDHEQCYKWPAGVTPSDTLPKDGQMIVNVPVEDRPMYMSGSDVVVGLKNGVVVSVSAKTHGTAGGGDDMHYLKAQFGKPKDGPMLSNVLPNTFTAVSAYWSLSDDTQVYYNSGEWGPYYGLVRVQTPDASQHQQGVWD</sequence>
<evidence type="ECO:0000313" key="2">
    <source>
        <dbReference type="EMBL" id="MBM7131279.1"/>
    </source>
</evidence>
<name>A0ABS2KJM4_9GAMM</name>
<reference evidence="2" key="1">
    <citation type="submission" date="2020-10" db="EMBL/GenBank/DDBJ databases">
        <title>Phylogeny of dyella-like bacteria.</title>
        <authorList>
            <person name="Fu J."/>
        </authorList>
    </citation>
    <scope>NUCLEOTIDE SEQUENCE</scope>
    <source>
        <strain evidence="2">DHON07</strain>
    </source>
</reference>
<feature type="signal peptide" evidence="1">
    <location>
        <begin position="1"/>
        <end position="23"/>
    </location>
</feature>
<proteinExistence type="predicted"/>